<dbReference type="Pfam" id="PF07587">
    <property type="entry name" value="PSD1"/>
    <property type="match status" value="1"/>
</dbReference>
<gene>
    <name evidence="5" type="ORF">Pan181_50850</name>
</gene>
<feature type="signal peptide" evidence="2">
    <location>
        <begin position="1"/>
        <end position="21"/>
    </location>
</feature>
<organism evidence="5 6">
    <name type="scientific">Aeoliella mucimassa</name>
    <dbReference type="NCBI Taxonomy" id="2527972"/>
    <lineage>
        <taxon>Bacteria</taxon>
        <taxon>Pseudomonadati</taxon>
        <taxon>Planctomycetota</taxon>
        <taxon>Planctomycetia</taxon>
        <taxon>Pirellulales</taxon>
        <taxon>Lacipirellulaceae</taxon>
        <taxon>Aeoliella</taxon>
    </lineage>
</organism>
<feature type="chain" id="PRO_5021782173" description="Planctomycete cytochrome C" evidence="2">
    <location>
        <begin position="22"/>
        <end position="542"/>
    </location>
</feature>
<evidence type="ECO:0000313" key="6">
    <source>
        <dbReference type="Proteomes" id="UP000315750"/>
    </source>
</evidence>
<feature type="region of interest" description="Disordered" evidence="1">
    <location>
        <begin position="228"/>
        <end position="264"/>
    </location>
</feature>
<keyword evidence="6" id="KW-1185">Reference proteome</keyword>
<sequence precursor="true">MFRFALLVAGVVSCMAAAAVAEGRNAGRVAREVDRLLAEELFTDSVELAPQTDDATFLRRVWLDLVGDIPSPEHVTAFLLDPSDSKRDRVIRDLLASEQYGQNWARYWRDVIMYRRIEDRAVIASNAVVTLLTDELNAGTGWDEVATRFITSSGDVQDNGATAIMMAQDGRTEETTAEISRIFLGIQIQCAQCHDHPYDRWKREQFHELAAFFPRTAVRPVNSTTRRSFEVVSNDSPANNRRGGDNANRRGTPEHYMPDLDDPAAEGTRMEPKFFLTGAEVPLGTRDAERRERIAEWMTDSEWFAKAYVNRMWAELVGEGFYEPVDDIGPDRTPSGGKAMEYLSEEFAASGYNPKWLMRVILSTEAYQRETRPRRLPDAVPFTANVAQPLRGDQLFNSLLTTLELDEATIRSMVSANGRAYGVQSTPRLAFDVAFGFDPSEPRETVTSSIPQALAMMNTPQINAAVSAGRRLRPTSLGKLLRDEEDDELVTSELFLRTLCREPTTEELAQVSAYQQSVGDRTETYEDLLWSLINSTEYAYRK</sequence>
<name>A0A518AVU3_9BACT</name>
<dbReference type="InterPro" id="IPR022655">
    <property type="entry name" value="DUF1553"/>
</dbReference>
<protein>
    <recommendedName>
        <fullName evidence="7">Planctomycete cytochrome C</fullName>
    </recommendedName>
</protein>
<dbReference type="RefSeq" id="WP_197528663.1">
    <property type="nucleotide sequence ID" value="NZ_CP036278.1"/>
</dbReference>
<dbReference type="KEGG" id="amuc:Pan181_50850"/>
<dbReference type="Pfam" id="PF07583">
    <property type="entry name" value="PSCyt2"/>
    <property type="match status" value="1"/>
</dbReference>
<keyword evidence="2" id="KW-0732">Signal</keyword>
<evidence type="ECO:0000313" key="5">
    <source>
        <dbReference type="EMBL" id="QDU58845.1"/>
    </source>
</evidence>
<evidence type="ECO:0000259" key="4">
    <source>
        <dbReference type="Pfam" id="PF07587"/>
    </source>
</evidence>
<dbReference type="PANTHER" id="PTHR35889">
    <property type="entry name" value="CYCLOINULO-OLIGOSACCHARIDE FRUCTANOTRANSFERASE-RELATED"/>
    <property type="match status" value="1"/>
</dbReference>
<proteinExistence type="predicted"/>
<feature type="domain" description="DUF1549" evidence="3">
    <location>
        <begin position="32"/>
        <end position="216"/>
    </location>
</feature>
<accession>A0A518AVU3</accession>
<evidence type="ECO:0000256" key="1">
    <source>
        <dbReference type="SAM" id="MobiDB-lite"/>
    </source>
</evidence>
<evidence type="ECO:0000256" key="2">
    <source>
        <dbReference type="SAM" id="SignalP"/>
    </source>
</evidence>
<feature type="compositionally biased region" description="Basic and acidic residues" evidence="1">
    <location>
        <begin position="242"/>
        <end position="258"/>
    </location>
</feature>
<dbReference type="AlphaFoldDB" id="A0A518AVU3"/>
<evidence type="ECO:0000259" key="3">
    <source>
        <dbReference type="Pfam" id="PF07583"/>
    </source>
</evidence>
<feature type="compositionally biased region" description="Polar residues" evidence="1">
    <location>
        <begin position="228"/>
        <end position="237"/>
    </location>
</feature>
<evidence type="ECO:0008006" key="7">
    <source>
        <dbReference type="Google" id="ProtNLM"/>
    </source>
</evidence>
<dbReference type="PANTHER" id="PTHR35889:SF3">
    <property type="entry name" value="F-BOX DOMAIN-CONTAINING PROTEIN"/>
    <property type="match status" value="1"/>
</dbReference>
<dbReference type="InterPro" id="IPR011444">
    <property type="entry name" value="DUF1549"/>
</dbReference>
<feature type="domain" description="DUF1553" evidence="4">
    <location>
        <begin position="290"/>
        <end position="514"/>
    </location>
</feature>
<reference evidence="5 6" key="1">
    <citation type="submission" date="2019-02" db="EMBL/GenBank/DDBJ databases">
        <title>Deep-cultivation of Planctomycetes and their phenomic and genomic characterization uncovers novel biology.</title>
        <authorList>
            <person name="Wiegand S."/>
            <person name="Jogler M."/>
            <person name="Boedeker C."/>
            <person name="Pinto D."/>
            <person name="Vollmers J."/>
            <person name="Rivas-Marin E."/>
            <person name="Kohn T."/>
            <person name="Peeters S.H."/>
            <person name="Heuer A."/>
            <person name="Rast P."/>
            <person name="Oberbeckmann S."/>
            <person name="Bunk B."/>
            <person name="Jeske O."/>
            <person name="Meyerdierks A."/>
            <person name="Storesund J.E."/>
            <person name="Kallscheuer N."/>
            <person name="Luecker S."/>
            <person name="Lage O.M."/>
            <person name="Pohl T."/>
            <person name="Merkel B.J."/>
            <person name="Hornburger P."/>
            <person name="Mueller R.-W."/>
            <person name="Bruemmer F."/>
            <person name="Labrenz M."/>
            <person name="Spormann A.M."/>
            <person name="Op den Camp H."/>
            <person name="Overmann J."/>
            <person name="Amann R."/>
            <person name="Jetten M.S.M."/>
            <person name="Mascher T."/>
            <person name="Medema M.H."/>
            <person name="Devos D.P."/>
            <person name="Kaster A.-K."/>
            <person name="Ovreas L."/>
            <person name="Rohde M."/>
            <person name="Galperin M.Y."/>
            <person name="Jogler C."/>
        </authorList>
    </citation>
    <scope>NUCLEOTIDE SEQUENCE [LARGE SCALE GENOMIC DNA]</scope>
    <source>
        <strain evidence="5 6">Pan181</strain>
    </source>
</reference>
<dbReference type="Proteomes" id="UP000315750">
    <property type="component" value="Chromosome"/>
</dbReference>
<dbReference type="EMBL" id="CP036278">
    <property type="protein sequence ID" value="QDU58845.1"/>
    <property type="molecule type" value="Genomic_DNA"/>
</dbReference>